<dbReference type="EMBL" id="JPMD01000001">
    <property type="protein sequence ID" value="KEZ88812.1"/>
    <property type="molecule type" value="Genomic_DNA"/>
</dbReference>
<dbReference type="Gene3D" id="6.10.10.10">
    <property type="entry name" value="Flagellar export chaperone, C-terminal domain"/>
    <property type="match status" value="1"/>
</dbReference>
<dbReference type="eggNOG" id="COG1344">
    <property type="taxonomic scope" value="Bacteria"/>
</dbReference>
<reference evidence="7" key="1">
    <citation type="submission" date="2014-07" db="EMBL/GenBank/DDBJ databases">
        <title>Draft genome of Clostridium sulfidigenes 113A isolated from sediments associated with methane hydrate from Krishna Godavari basin.</title>
        <authorList>
            <person name="Honkalas V.S."/>
            <person name="Dabir A.P."/>
            <person name="Arora P."/>
            <person name="Dhakephalkar P.K."/>
        </authorList>
    </citation>
    <scope>NUCLEOTIDE SEQUENCE [LARGE SCALE GENOMIC DNA]</scope>
    <source>
        <strain evidence="7">113A</strain>
    </source>
</reference>
<comment type="function">
    <text evidence="4">Flagellin is the subunit protein which polymerizes to form the filaments of bacterial flagella.</text>
</comment>
<accession>A0A084JIM8</accession>
<name>A0A084JIM8_9CLOT</name>
<comment type="subcellular location">
    <subcellularLocation>
        <location evidence="4">Secreted</location>
    </subcellularLocation>
    <subcellularLocation>
        <location evidence="4">Bacterial flagellum</location>
    </subcellularLocation>
</comment>
<evidence type="ECO:0000256" key="3">
    <source>
        <dbReference type="ARBA" id="ARBA00023143"/>
    </source>
</evidence>
<dbReference type="Proteomes" id="UP000028542">
    <property type="component" value="Unassembled WGS sequence"/>
</dbReference>
<dbReference type="Gene3D" id="1.20.1330.10">
    <property type="entry name" value="f41 fragment of flagellin, N-terminal domain"/>
    <property type="match status" value="1"/>
</dbReference>
<protein>
    <recommendedName>
        <fullName evidence="2 4">Flagellin</fullName>
    </recommendedName>
</protein>
<evidence type="ECO:0000313" key="8">
    <source>
        <dbReference type="Proteomes" id="UP000028542"/>
    </source>
</evidence>
<keyword evidence="3 4" id="KW-0975">Bacterial flagellum</keyword>
<dbReference type="GO" id="GO:0005576">
    <property type="term" value="C:extracellular region"/>
    <property type="evidence" value="ECO:0007669"/>
    <property type="project" value="UniProtKB-SubCell"/>
</dbReference>
<dbReference type="PRINTS" id="PR00207">
    <property type="entry name" value="FLAGELLIN"/>
</dbReference>
<proteinExistence type="inferred from homology"/>
<feature type="domain" description="Flagellin N-terminal" evidence="5">
    <location>
        <begin position="4"/>
        <end position="139"/>
    </location>
</feature>
<organism evidence="7 8">
    <name type="scientific">Clostridium sulfidigenes</name>
    <dbReference type="NCBI Taxonomy" id="318464"/>
    <lineage>
        <taxon>Bacteria</taxon>
        <taxon>Bacillati</taxon>
        <taxon>Bacillota</taxon>
        <taxon>Clostridia</taxon>
        <taxon>Eubacteriales</taxon>
        <taxon>Clostridiaceae</taxon>
        <taxon>Clostridium</taxon>
    </lineage>
</organism>
<evidence type="ECO:0000259" key="5">
    <source>
        <dbReference type="Pfam" id="PF00669"/>
    </source>
</evidence>
<dbReference type="Pfam" id="PF00669">
    <property type="entry name" value="Flagellin_N"/>
    <property type="match status" value="1"/>
</dbReference>
<dbReference type="AlphaFoldDB" id="A0A084JIM8"/>
<evidence type="ECO:0000256" key="1">
    <source>
        <dbReference type="ARBA" id="ARBA00005709"/>
    </source>
</evidence>
<evidence type="ECO:0000259" key="6">
    <source>
        <dbReference type="Pfam" id="PF00700"/>
    </source>
</evidence>
<dbReference type="SUPFAM" id="SSF64518">
    <property type="entry name" value="Phase 1 flagellin"/>
    <property type="match status" value="1"/>
</dbReference>
<evidence type="ECO:0000256" key="4">
    <source>
        <dbReference type="RuleBase" id="RU362073"/>
    </source>
</evidence>
<keyword evidence="4" id="KW-0964">Secreted</keyword>
<dbReference type="InterPro" id="IPR042187">
    <property type="entry name" value="Flagellin_C_sub2"/>
</dbReference>
<dbReference type="PANTHER" id="PTHR42792">
    <property type="entry name" value="FLAGELLIN"/>
    <property type="match status" value="1"/>
</dbReference>
<keyword evidence="8" id="KW-1185">Reference proteome</keyword>
<evidence type="ECO:0000256" key="2">
    <source>
        <dbReference type="ARBA" id="ARBA00020110"/>
    </source>
</evidence>
<comment type="caution">
    <text evidence="7">The sequence shown here is derived from an EMBL/GenBank/DDBJ whole genome shotgun (WGS) entry which is preliminary data.</text>
</comment>
<dbReference type="Pfam" id="PF00700">
    <property type="entry name" value="Flagellin_C"/>
    <property type="match status" value="1"/>
</dbReference>
<dbReference type="GO" id="GO:0005198">
    <property type="term" value="F:structural molecule activity"/>
    <property type="evidence" value="ECO:0007669"/>
    <property type="project" value="UniProtKB-UniRule"/>
</dbReference>
<evidence type="ECO:0000313" key="7">
    <source>
        <dbReference type="EMBL" id="KEZ88812.1"/>
    </source>
</evidence>
<dbReference type="STRING" id="318464.IO99_01230"/>
<feature type="domain" description="Flagellin C-terminal" evidence="6">
    <location>
        <begin position="191"/>
        <end position="274"/>
    </location>
</feature>
<dbReference type="GO" id="GO:0009288">
    <property type="term" value="C:bacterial-type flagellum"/>
    <property type="evidence" value="ECO:0007669"/>
    <property type="project" value="UniProtKB-SubCell"/>
</dbReference>
<dbReference type="InterPro" id="IPR001492">
    <property type="entry name" value="Flagellin"/>
</dbReference>
<comment type="similarity">
    <text evidence="1 4">Belongs to the bacterial flagellin family.</text>
</comment>
<sequence length="281" mass="30513">MRLSRNMSAMRIFNSYSKNLAAQSKAYGSISSGTKIQTYRDDPNAKAKSDKLKLEIRGLQMANRNIQDSVSLIQTMDGGMQSISESLQRARELMVQAGGATTPEDRAVIQKEIDQNLEHITYTANNTEMNGVKLLADKNNPGDTVDLLIGATSEDVIKMPTYNFTSSGLGLVSADGSNKISVESIDDGLNRLDVAIDKLSSGRGKYGALSNRMESTGDYTSEITGKVEGAEAEITGTDIALEMVEYAKNSILVESGMAMMAQSNEFPQDILQILSNVYPNR</sequence>
<dbReference type="InterPro" id="IPR046358">
    <property type="entry name" value="Flagellin_C"/>
</dbReference>
<gene>
    <name evidence="7" type="ORF">IO99_01230</name>
</gene>
<dbReference type="PANTHER" id="PTHR42792:SF2">
    <property type="entry name" value="FLAGELLIN"/>
    <property type="match status" value="1"/>
</dbReference>
<dbReference type="RefSeq" id="WP_035129225.1">
    <property type="nucleotide sequence ID" value="NZ_JPMD01000001.1"/>
</dbReference>
<dbReference type="InterPro" id="IPR001029">
    <property type="entry name" value="Flagellin_N"/>
</dbReference>